<dbReference type="EMBL" id="ML145124">
    <property type="protein sequence ID" value="TBU58514.1"/>
    <property type="molecule type" value="Genomic_DNA"/>
</dbReference>
<organism evidence="1 2">
    <name type="scientific">Dichomitus squalens</name>
    <dbReference type="NCBI Taxonomy" id="114155"/>
    <lineage>
        <taxon>Eukaryota</taxon>
        <taxon>Fungi</taxon>
        <taxon>Dikarya</taxon>
        <taxon>Basidiomycota</taxon>
        <taxon>Agaricomycotina</taxon>
        <taxon>Agaricomycetes</taxon>
        <taxon>Polyporales</taxon>
        <taxon>Polyporaceae</taxon>
        <taxon>Dichomitus</taxon>
    </lineage>
</organism>
<dbReference type="AlphaFoldDB" id="A0A4Q9PVU4"/>
<reference evidence="1 2" key="1">
    <citation type="submission" date="2019-01" db="EMBL/GenBank/DDBJ databases">
        <title>Draft genome sequences of three monokaryotic isolates of the white-rot basidiomycete fungus Dichomitus squalens.</title>
        <authorList>
            <consortium name="DOE Joint Genome Institute"/>
            <person name="Lopez S.C."/>
            <person name="Andreopoulos B."/>
            <person name="Pangilinan J."/>
            <person name="Lipzen A."/>
            <person name="Riley R."/>
            <person name="Ahrendt S."/>
            <person name="Ng V."/>
            <person name="Barry K."/>
            <person name="Daum C."/>
            <person name="Grigoriev I.V."/>
            <person name="Hilden K.S."/>
            <person name="Makela M.R."/>
            <person name="de Vries R.P."/>
        </authorList>
    </citation>
    <scope>NUCLEOTIDE SEQUENCE [LARGE SCALE GENOMIC DNA]</scope>
    <source>
        <strain evidence="1 2">CBS 464.89</strain>
    </source>
</reference>
<proteinExistence type="predicted"/>
<evidence type="ECO:0000313" key="1">
    <source>
        <dbReference type="EMBL" id="TBU58514.1"/>
    </source>
</evidence>
<sequence>MSVSAQYAGPTTTMSTLLNAMTSVRDWGPAGGSQCRYATDAVGGGPSRLPLFERGCLSCQRR</sequence>
<dbReference type="Proteomes" id="UP000292082">
    <property type="component" value="Unassembled WGS sequence"/>
</dbReference>
<gene>
    <name evidence="1" type="ORF">BD310DRAFT_927109</name>
</gene>
<name>A0A4Q9PVU4_9APHY</name>
<accession>A0A4Q9PVU4</accession>
<evidence type="ECO:0000313" key="2">
    <source>
        <dbReference type="Proteomes" id="UP000292082"/>
    </source>
</evidence>
<keyword evidence="2" id="KW-1185">Reference proteome</keyword>
<protein>
    <submittedName>
        <fullName evidence="1">Uncharacterized protein</fullName>
    </submittedName>
</protein>